<evidence type="ECO:0000256" key="2">
    <source>
        <dbReference type="ARBA" id="ARBA00023315"/>
    </source>
</evidence>
<dbReference type="Pfam" id="PF00583">
    <property type="entry name" value="Acetyltransf_1"/>
    <property type="match status" value="1"/>
</dbReference>
<dbReference type="OrthoDB" id="7163760at2"/>
<name>A0A433XPI0_9BACL</name>
<keyword evidence="1 4" id="KW-0808">Transferase</keyword>
<dbReference type="RefSeq" id="WP_127197698.1">
    <property type="nucleotide sequence ID" value="NZ_RZNX01000001.1"/>
</dbReference>
<reference evidence="4 5" key="1">
    <citation type="submission" date="2018-12" db="EMBL/GenBank/DDBJ databases">
        <authorList>
            <person name="Sun L."/>
            <person name="Chen Z."/>
        </authorList>
    </citation>
    <scope>NUCLEOTIDE SEQUENCE [LARGE SCALE GENOMIC DNA]</scope>
    <source>
        <strain evidence="4 5">3-5-3</strain>
    </source>
</reference>
<keyword evidence="2" id="KW-0012">Acyltransferase</keyword>
<keyword evidence="5" id="KW-1185">Reference proteome</keyword>
<proteinExistence type="predicted"/>
<dbReference type="InterPro" id="IPR000182">
    <property type="entry name" value="GNAT_dom"/>
</dbReference>
<dbReference type="InterPro" id="IPR050832">
    <property type="entry name" value="Bact_Acetyltransf"/>
</dbReference>
<dbReference type="PANTHER" id="PTHR43877:SF2">
    <property type="entry name" value="AMINOALKYLPHOSPHONATE N-ACETYLTRANSFERASE-RELATED"/>
    <property type="match status" value="1"/>
</dbReference>
<dbReference type="PANTHER" id="PTHR43877">
    <property type="entry name" value="AMINOALKYLPHOSPHONATE N-ACETYLTRANSFERASE-RELATED-RELATED"/>
    <property type="match status" value="1"/>
</dbReference>
<comment type="caution">
    <text evidence="4">The sequence shown here is derived from an EMBL/GenBank/DDBJ whole genome shotgun (WGS) entry which is preliminary data.</text>
</comment>
<dbReference type="InterPro" id="IPR016181">
    <property type="entry name" value="Acyl_CoA_acyltransferase"/>
</dbReference>
<dbReference type="SUPFAM" id="SSF55729">
    <property type="entry name" value="Acyl-CoA N-acyltransferases (Nat)"/>
    <property type="match status" value="2"/>
</dbReference>
<gene>
    <name evidence="4" type="ORF">EJP77_03105</name>
</gene>
<organism evidence="4 5">
    <name type="scientific">Paenibacillus zeisoli</name>
    <dbReference type="NCBI Taxonomy" id="2496267"/>
    <lineage>
        <taxon>Bacteria</taxon>
        <taxon>Bacillati</taxon>
        <taxon>Bacillota</taxon>
        <taxon>Bacilli</taxon>
        <taxon>Bacillales</taxon>
        <taxon>Paenibacillaceae</taxon>
        <taxon>Paenibacillus</taxon>
    </lineage>
</organism>
<feature type="domain" description="N-acetyltransferase" evidence="3">
    <location>
        <begin position="1"/>
        <end position="156"/>
    </location>
</feature>
<feature type="domain" description="N-acetyltransferase" evidence="3">
    <location>
        <begin position="147"/>
        <end position="284"/>
    </location>
</feature>
<accession>A0A433XPI0</accession>
<dbReference type="GO" id="GO:0016747">
    <property type="term" value="F:acyltransferase activity, transferring groups other than amino-acyl groups"/>
    <property type="evidence" value="ECO:0007669"/>
    <property type="project" value="InterPro"/>
</dbReference>
<dbReference type="PROSITE" id="PS51186">
    <property type="entry name" value="GNAT"/>
    <property type="match status" value="2"/>
</dbReference>
<dbReference type="Pfam" id="PF13508">
    <property type="entry name" value="Acetyltransf_7"/>
    <property type="match status" value="1"/>
</dbReference>
<evidence type="ECO:0000259" key="3">
    <source>
        <dbReference type="PROSITE" id="PS51186"/>
    </source>
</evidence>
<dbReference type="Proteomes" id="UP000272464">
    <property type="component" value="Unassembled WGS sequence"/>
</dbReference>
<sequence length="284" mass="32757">MLTNTQWDQIAELEQICNHHDGIHLKLNWDMLKARRPDQKDDYFVIRDEHIVGFLGLYCFGKKIEVCGMVHPDYRRQGLFSSMLEQALPRERREGLEEILLNAPANSISAKGLLQSLDVQFAFSEYQMTYLGDNEKPPKYVPGSPSAHLRPAIRSDRADLIRLDEVCFDYSKYAAEQYYEATLDAPDSVTYIIEAGDRTAGKVRLVYEDEISWIYGLAIYPEYRRQGIARQVLQQLLEQETLSGHGIRLEVALNNPAAMKLYQSVGFQVTEVQDYYRYGSFLPR</sequence>
<evidence type="ECO:0000313" key="5">
    <source>
        <dbReference type="Proteomes" id="UP000272464"/>
    </source>
</evidence>
<dbReference type="EMBL" id="RZNX01000001">
    <property type="protein sequence ID" value="RUT36002.1"/>
    <property type="molecule type" value="Genomic_DNA"/>
</dbReference>
<evidence type="ECO:0000313" key="4">
    <source>
        <dbReference type="EMBL" id="RUT36002.1"/>
    </source>
</evidence>
<dbReference type="Gene3D" id="3.40.630.30">
    <property type="match status" value="1"/>
</dbReference>
<protein>
    <submittedName>
        <fullName evidence="4">GNAT family N-acetyltransferase</fullName>
    </submittedName>
</protein>
<evidence type="ECO:0000256" key="1">
    <source>
        <dbReference type="ARBA" id="ARBA00022679"/>
    </source>
</evidence>
<dbReference type="CDD" id="cd04301">
    <property type="entry name" value="NAT_SF"/>
    <property type="match status" value="2"/>
</dbReference>
<dbReference type="AlphaFoldDB" id="A0A433XPI0"/>